<dbReference type="InterPro" id="IPR008927">
    <property type="entry name" value="6-PGluconate_DH-like_C_sf"/>
</dbReference>
<dbReference type="Gene3D" id="1.10.1040.50">
    <property type="match status" value="1"/>
</dbReference>
<evidence type="ECO:0000256" key="7">
    <source>
        <dbReference type="ARBA" id="ARBA00023098"/>
    </source>
</evidence>
<dbReference type="GO" id="GO:0006635">
    <property type="term" value="P:fatty acid beta-oxidation"/>
    <property type="evidence" value="ECO:0007669"/>
    <property type="project" value="UniProtKB-UniPathway"/>
</dbReference>
<dbReference type="CDD" id="cd06558">
    <property type="entry name" value="crotonase-like"/>
    <property type="match status" value="1"/>
</dbReference>
<evidence type="ECO:0000256" key="3">
    <source>
        <dbReference type="ARBA" id="ARBA00022832"/>
    </source>
</evidence>
<keyword evidence="4" id="KW-0442">Lipid degradation</keyword>
<proteinExistence type="predicted"/>
<dbReference type="Gene3D" id="3.40.50.720">
    <property type="entry name" value="NAD(P)-binding Rossmann-like Domain"/>
    <property type="match status" value="1"/>
</dbReference>
<dbReference type="Gene3D" id="3.90.226.10">
    <property type="entry name" value="2-enoyl-CoA Hydratase, Chain A, domain 1"/>
    <property type="match status" value="1"/>
</dbReference>
<dbReference type="Proteomes" id="UP000503312">
    <property type="component" value="Chromosome"/>
</dbReference>
<dbReference type="GO" id="GO:0016853">
    <property type="term" value="F:isomerase activity"/>
    <property type="evidence" value="ECO:0007669"/>
    <property type="project" value="UniProtKB-KW"/>
</dbReference>
<evidence type="ECO:0000256" key="12">
    <source>
        <dbReference type="ARBA" id="ARBA00049556"/>
    </source>
</evidence>
<evidence type="ECO:0000256" key="10">
    <source>
        <dbReference type="ARBA" id="ARBA00023239"/>
    </source>
</evidence>
<dbReference type="Pfam" id="PF02737">
    <property type="entry name" value="3HCDH_N"/>
    <property type="match status" value="1"/>
</dbReference>
<keyword evidence="11" id="KW-0511">Multifunctional enzyme</keyword>
<dbReference type="SUPFAM" id="SSF48179">
    <property type="entry name" value="6-phosphogluconate dehydrogenase C-terminal domain-like"/>
    <property type="match status" value="2"/>
</dbReference>
<dbReference type="InterPro" id="IPR006108">
    <property type="entry name" value="3HC_DH_C"/>
</dbReference>
<comment type="catalytic activity">
    <reaction evidence="12">
        <text>a (3S)-3-hydroxyacyl-CoA + NAD(+) = a 3-oxoacyl-CoA + NADH + H(+)</text>
        <dbReference type="Rhea" id="RHEA:22432"/>
        <dbReference type="ChEBI" id="CHEBI:15378"/>
        <dbReference type="ChEBI" id="CHEBI:57318"/>
        <dbReference type="ChEBI" id="CHEBI:57540"/>
        <dbReference type="ChEBI" id="CHEBI:57945"/>
        <dbReference type="ChEBI" id="CHEBI:90726"/>
        <dbReference type="EC" id="1.1.1.35"/>
    </reaction>
</comment>
<gene>
    <name evidence="15" type="ORF">DCO17_06795</name>
</gene>
<dbReference type="EMBL" id="CP028942">
    <property type="protein sequence ID" value="QKM65716.1"/>
    <property type="molecule type" value="Genomic_DNA"/>
</dbReference>
<evidence type="ECO:0000256" key="11">
    <source>
        <dbReference type="ARBA" id="ARBA00023268"/>
    </source>
</evidence>
<dbReference type="FunFam" id="3.40.50.720:FF:000009">
    <property type="entry name" value="Fatty oxidation complex, alpha subunit"/>
    <property type="match status" value="1"/>
</dbReference>
<evidence type="ECO:0000256" key="4">
    <source>
        <dbReference type="ARBA" id="ARBA00022963"/>
    </source>
</evidence>
<dbReference type="PANTHER" id="PTHR23309">
    <property type="entry name" value="3-HYDROXYACYL-COA DEHYROGENASE"/>
    <property type="match status" value="1"/>
</dbReference>
<dbReference type="GO" id="GO:0070403">
    <property type="term" value="F:NAD+ binding"/>
    <property type="evidence" value="ECO:0007669"/>
    <property type="project" value="InterPro"/>
</dbReference>
<dbReference type="InterPro" id="IPR029045">
    <property type="entry name" value="ClpP/crotonase-like_dom_sf"/>
</dbReference>
<dbReference type="SUPFAM" id="SSF51735">
    <property type="entry name" value="NAD(P)-binding Rossmann-fold domains"/>
    <property type="match status" value="1"/>
</dbReference>
<dbReference type="Pfam" id="PF00725">
    <property type="entry name" value="3HCDH"/>
    <property type="match status" value="1"/>
</dbReference>
<evidence type="ECO:0000256" key="5">
    <source>
        <dbReference type="ARBA" id="ARBA00023002"/>
    </source>
</evidence>
<accession>A0A6M9Q5T8</accession>
<keyword evidence="6" id="KW-0520">NAD</keyword>
<reference evidence="15 16" key="1">
    <citation type="submission" date="2018-04" db="EMBL/GenBank/DDBJ databases">
        <title>Polynucleobacter sp. UH21B genome.</title>
        <authorList>
            <person name="Hahn M.W."/>
        </authorList>
    </citation>
    <scope>NUCLEOTIDE SEQUENCE [LARGE SCALE GENOMIC DNA]</scope>
    <source>
        <strain evidence="15 16">MWH-UH21B</strain>
    </source>
</reference>
<feature type="domain" description="3-hydroxyacyl-CoA dehydrogenase NAD binding" evidence="14">
    <location>
        <begin position="290"/>
        <end position="466"/>
    </location>
</feature>
<evidence type="ECO:0000259" key="14">
    <source>
        <dbReference type="Pfam" id="PF02737"/>
    </source>
</evidence>
<evidence type="ECO:0000259" key="13">
    <source>
        <dbReference type="Pfam" id="PF00725"/>
    </source>
</evidence>
<dbReference type="Pfam" id="PF00378">
    <property type="entry name" value="ECH_1"/>
    <property type="match status" value="1"/>
</dbReference>
<evidence type="ECO:0000256" key="2">
    <source>
        <dbReference type="ARBA" id="ARBA00005005"/>
    </source>
</evidence>
<dbReference type="KEGG" id="ptrp:DCO17_06795"/>
<evidence type="ECO:0000313" key="15">
    <source>
        <dbReference type="EMBL" id="QKM65716.1"/>
    </source>
</evidence>
<keyword evidence="16" id="KW-1185">Reference proteome</keyword>
<keyword evidence="10" id="KW-0456">Lyase</keyword>
<dbReference type="UniPathway" id="UPA00659"/>
<evidence type="ECO:0000256" key="1">
    <source>
        <dbReference type="ARBA" id="ARBA00004275"/>
    </source>
</evidence>
<keyword evidence="3" id="KW-0276">Fatty acid metabolism</keyword>
<dbReference type="AlphaFoldDB" id="A0A6M9Q5T8"/>
<sequence>MNYKVTSQIESGVMVITVNNPPINAGSIEVRKGLREAIAELGRNQQAQCAVIIGSGNTFIAGSDIKEFALPLAEPHLPEVIAAIENCPKPVVCAIHGAALGGGFELALACDARIAQDGAVVGLPEVTLGIIPGAGGTQRLPRLIGVEKSIDYICSGARIKAPEALKLGLVSKVVREHLLEEAITLAKSLVGSKSRIRDLVTPKANDADVVVASQKALKAGKNRPNIQKAIEMICNSVSMPIDQALALERATFQDLRVSTEAKALRHQFFAERKLFRTFDADDVKPIELKHIAVIGAGTMGTGIAIACLTAGYEVLLLDQNEAALTNGSNKVRSFYESRLQNGKMSADRVSQILTQFTYSADWKKIHNADLVIEAVFEDIEVKHAVFRKIEEHARQDALLASNTSYLDIDAIASRLENPSRVFGLHFFSPAQVMKLIEIVRCLRSSAVAIATGLQLAKRLGKTPVISANAFGFIGNRIYAAYRRQCEFMLEEGAYPAQIDKALEDYGFAMGPFAVGDMSGLDIAWGMRKSQAATRNPAHRYVTIPDSLCIAGRLGRKTGAGYYRYDANSGERSEDPGVHHIIEEASKAKGIVRRQFSAAEIIDRVLLAMINEIAHLVCEHVVRDATDCDVALVNGYGFPKWQGGPVFVARTLGLEKLNAQMDLLEKQSGPGFHRAELHALFE</sequence>
<dbReference type="InterPro" id="IPR036291">
    <property type="entry name" value="NAD(P)-bd_dom_sf"/>
</dbReference>
<keyword evidence="9" id="KW-0413">Isomerase</keyword>
<organism evidence="15 16">
    <name type="scientific">Polynucleobacter tropicus</name>
    <dbReference type="NCBI Taxonomy" id="1743174"/>
    <lineage>
        <taxon>Bacteria</taxon>
        <taxon>Pseudomonadati</taxon>
        <taxon>Pseudomonadota</taxon>
        <taxon>Betaproteobacteria</taxon>
        <taxon>Burkholderiales</taxon>
        <taxon>Burkholderiaceae</taxon>
        <taxon>Polynucleobacter</taxon>
    </lineage>
</organism>
<dbReference type="InterPro" id="IPR001753">
    <property type="entry name" value="Enoyl-CoA_hydra/iso"/>
</dbReference>
<dbReference type="SUPFAM" id="SSF52096">
    <property type="entry name" value="ClpP/crotonase"/>
    <property type="match status" value="1"/>
</dbReference>
<comment type="pathway">
    <text evidence="2">Lipid metabolism; fatty acid beta-oxidation.</text>
</comment>
<keyword evidence="8" id="KW-0576">Peroxisome</keyword>
<dbReference type="FunFam" id="1.10.1040.50:FF:000006">
    <property type="entry name" value="Peroxisomal bifunctional enzyme"/>
    <property type="match status" value="1"/>
</dbReference>
<name>A0A6M9Q5T8_9BURK</name>
<dbReference type="GO" id="GO:0004300">
    <property type="term" value="F:enoyl-CoA hydratase activity"/>
    <property type="evidence" value="ECO:0007669"/>
    <property type="project" value="UniProtKB-ARBA"/>
</dbReference>
<evidence type="ECO:0000256" key="6">
    <source>
        <dbReference type="ARBA" id="ARBA00023027"/>
    </source>
</evidence>
<keyword evidence="5" id="KW-0560">Oxidoreductase</keyword>
<feature type="domain" description="3-hydroxyacyl-CoA dehydrogenase C-terminal" evidence="13">
    <location>
        <begin position="471"/>
        <end position="564"/>
    </location>
</feature>
<evidence type="ECO:0000256" key="8">
    <source>
        <dbReference type="ARBA" id="ARBA00023140"/>
    </source>
</evidence>
<evidence type="ECO:0000256" key="9">
    <source>
        <dbReference type="ARBA" id="ARBA00023235"/>
    </source>
</evidence>
<evidence type="ECO:0000313" key="16">
    <source>
        <dbReference type="Proteomes" id="UP000503312"/>
    </source>
</evidence>
<dbReference type="InterPro" id="IPR006176">
    <property type="entry name" value="3-OHacyl-CoA_DH_NAD-bd"/>
</dbReference>
<dbReference type="GO" id="GO:0003857">
    <property type="term" value="F:(3S)-3-hydroxyacyl-CoA dehydrogenase (NAD+) activity"/>
    <property type="evidence" value="ECO:0007669"/>
    <property type="project" value="UniProtKB-EC"/>
</dbReference>
<keyword evidence="7" id="KW-0443">Lipid metabolism</keyword>
<comment type="subcellular location">
    <subcellularLocation>
        <location evidence="1">Peroxisome</location>
    </subcellularLocation>
</comment>
<protein>
    <submittedName>
        <fullName evidence="15">3-hydroxyacyl-CoA dehydrogenase</fullName>
    </submittedName>
</protein>